<evidence type="ECO:0000256" key="3">
    <source>
        <dbReference type="ARBA" id="ARBA00010288"/>
    </source>
</evidence>
<feature type="transmembrane region" description="Helical" evidence="9">
    <location>
        <begin position="413"/>
        <end position="437"/>
    </location>
</feature>
<evidence type="ECO:0000313" key="11">
    <source>
        <dbReference type="EMBL" id="CAE0478688.1"/>
    </source>
</evidence>
<dbReference type="GO" id="GO:0034203">
    <property type="term" value="P:glycolipid translocation"/>
    <property type="evidence" value="ECO:0007669"/>
    <property type="project" value="TreeGrafter"/>
</dbReference>
<comment type="function">
    <text evidence="8 9">Intramembrane glycolipid transporter that operates in the biosynthetic pathway of dolichol-linked oligosaccharides, the glycan precursors employed in protein asparagine (N)-glycosylation. The sequential addition of sugars to dolichol pyrophosphate produces dolichol-linked oligosaccharides containing fourteen sugars, including two GlcNAcs, nine mannoses and three glucoses. Once assembled, the oligosaccharide is transferred from the lipid to nascent proteins by oligosaccharyltransferases. The assembly of dolichol-linked oligosaccharides begins on the cytosolic side of the endoplasmic reticulum membrane and finishes in its lumen. RFT1 could mediate the translocation of the cytosolically oriented intermediate DolPP-GlcNAc2Man5, produced by ALG11, into the ER lumen where dolichol-linked oligosaccharides assembly continues. However, the intramembrane lipid transporter activity could not be confirmed in vitro.</text>
</comment>
<dbReference type="AlphaFoldDB" id="A0A7S3VGS5"/>
<evidence type="ECO:0000256" key="4">
    <source>
        <dbReference type="ARBA" id="ARBA00022692"/>
    </source>
</evidence>
<feature type="transmembrane region" description="Helical" evidence="9">
    <location>
        <begin position="525"/>
        <end position="546"/>
    </location>
</feature>
<organism evidence="11">
    <name type="scientific">Chaetoceros debilis</name>
    <dbReference type="NCBI Taxonomy" id="122233"/>
    <lineage>
        <taxon>Eukaryota</taxon>
        <taxon>Sar</taxon>
        <taxon>Stramenopiles</taxon>
        <taxon>Ochrophyta</taxon>
        <taxon>Bacillariophyta</taxon>
        <taxon>Coscinodiscophyceae</taxon>
        <taxon>Chaetocerotophycidae</taxon>
        <taxon>Chaetocerotales</taxon>
        <taxon>Chaetocerotaceae</taxon>
        <taxon>Chaetoceros</taxon>
    </lineage>
</organism>
<dbReference type="PANTHER" id="PTHR13117:SF5">
    <property type="entry name" value="PROTEIN RFT1 HOMOLOG"/>
    <property type="match status" value="1"/>
</dbReference>
<dbReference type="EMBL" id="HBIO01030735">
    <property type="protein sequence ID" value="CAE0478688.1"/>
    <property type="molecule type" value="Transcribed_RNA"/>
</dbReference>
<evidence type="ECO:0000256" key="10">
    <source>
        <dbReference type="SAM" id="MobiDB-lite"/>
    </source>
</evidence>
<feature type="transmembrane region" description="Helical" evidence="9">
    <location>
        <begin position="157"/>
        <end position="181"/>
    </location>
</feature>
<feature type="transmembrane region" description="Helical" evidence="9">
    <location>
        <begin position="481"/>
        <end position="504"/>
    </location>
</feature>
<dbReference type="Pfam" id="PF04506">
    <property type="entry name" value="Rft-1"/>
    <property type="match status" value="1"/>
</dbReference>
<evidence type="ECO:0000256" key="7">
    <source>
        <dbReference type="ARBA" id="ARBA00023136"/>
    </source>
</evidence>
<evidence type="ECO:0000256" key="2">
    <source>
        <dbReference type="ARBA" id="ARBA00004922"/>
    </source>
</evidence>
<name>A0A7S3VGS5_9STRA</name>
<evidence type="ECO:0000256" key="8">
    <source>
        <dbReference type="ARBA" id="ARBA00045912"/>
    </source>
</evidence>
<evidence type="ECO:0000256" key="6">
    <source>
        <dbReference type="ARBA" id="ARBA00022989"/>
    </source>
</evidence>
<keyword evidence="7 9" id="KW-0472">Membrane</keyword>
<protein>
    <recommendedName>
        <fullName evidence="9">Protein RFT1 homolog</fullName>
    </recommendedName>
</protein>
<proteinExistence type="inferred from homology"/>
<dbReference type="PANTHER" id="PTHR13117">
    <property type="entry name" value="ENDOPLASMIC RETICULUM MULTISPAN TRANSMEMBRANE PROTEIN-RELATED"/>
    <property type="match status" value="1"/>
</dbReference>
<dbReference type="InterPro" id="IPR007594">
    <property type="entry name" value="RFT1"/>
</dbReference>
<comment type="subcellular location">
    <subcellularLocation>
        <location evidence="1 9">Endoplasmic reticulum membrane</location>
        <topology evidence="1 9">Multi-pass membrane protein</topology>
    </subcellularLocation>
</comment>
<comment type="caution">
    <text evidence="9">Lacks conserved residue(s) required for the propagation of feature annotation.</text>
</comment>
<comment type="pathway">
    <text evidence="2">Protein modification; protein glycosylation.</text>
</comment>
<comment type="similarity">
    <text evidence="3 9">Belongs to the RFT1 family.</text>
</comment>
<keyword evidence="5" id="KW-0256">Endoplasmic reticulum</keyword>
<feature type="transmembrane region" description="Helical" evidence="9">
    <location>
        <begin position="566"/>
        <end position="585"/>
    </location>
</feature>
<keyword evidence="6 9" id="KW-1133">Transmembrane helix</keyword>
<dbReference type="GO" id="GO:0005789">
    <property type="term" value="C:endoplasmic reticulum membrane"/>
    <property type="evidence" value="ECO:0007669"/>
    <property type="project" value="UniProtKB-SubCell"/>
</dbReference>
<feature type="transmembrane region" description="Helical" evidence="9">
    <location>
        <begin position="449"/>
        <end position="469"/>
    </location>
</feature>
<feature type="transmembrane region" description="Helical" evidence="9">
    <location>
        <begin position="371"/>
        <end position="393"/>
    </location>
</feature>
<evidence type="ECO:0000256" key="1">
    <source>
        <dbReference type="ARBA" id="ARBA00004477"/>
    </source>
</evidence>
<keyword evidence="4 9" id="KW-0812">Transmembrane</keyword>
<gene>
    <name evidence="11" type="ORF">CDEB00056_LOCUS23541</name>
</gene>
<sequence length="605" mass="66943">MAKRTNDVTSAAASGMLYSFLLRLLSFALTQMTIRFVDPKTLGKTSIRLELMSTTVLFLGREGFRLALVKVAIEKEQEKKDGDGDGDGDEKDKEKASRIKTHSLRVNNVAWLSVPTSLLLTSLAVVYHLSTYEAQFEIGNNDTSSSTMRTTMEQTDYMVAGLLYCLAAAIEIMSEPCMILCLRTMDVKTRATAEGFASIGKAVCCVVLLSWSGDNYRASSFGFSQCVYAIIVTRVLYTNVGKKLQMPTRLKNENDPHIRSTKVFTSLSGMIQANFDVSSLRLSVFFAMQSIFKHALTEGDRIVLSALLGTYDSGVYAMASSYGGIASRLIFQPLEENGRLLFSNFHGSIVEARQSRKHADVKHIVQQLESVYCVLVKLVFYLGLILAVFGSNYSATLLQILAGDRWGSNAEAIHTLSAFCAYMFTMALNGMTEAFVYGVTDSGREVAHLSIAHSVIGVVFYVSAPILILRNGQGIGGTVGLIMANGICMIIRVLYSLYCAVTYFSKYGDSNDRTSQPFLVRSFYLCNQIVPKAPILLSFFVSWIIMNWSKTRLNKGYPLLSIQTSIHLGTGIICFAMTGSLIFHYDKIGARRLRGILRRRTEKID</sequence>
<feature type="transmembrane region" description="Helical" evidence="9">
    <location>
        <begin position="109"/>
        <end position="129"/>
    </location>
</feature>
<feature type="region of interest" description="Disordered" evidence="10">
    <location>
        <begin position="78"/>
        <end position="97"/>
    </location>
</feature>
<evidence type="ECO:0000256" key="5">
    <source>
        <dbReference type="ARBA" id="ARBA00022824"/>
    </source>
</evidence>
<accession>A0A7S3VGS5</accession>
<evidence type="ECO:0000256" key="9">
    <source>
        <dbReference type="RuleBase" id="RU365067"/>
    </source>
</evidence>
<reference evidence="11" key="1">
    <citation type="submission" date="2021-01" db="EMBL/GenBank/DDBJ databases">
        <authorList>
            <person name="Corre E."/>
            <person name="Pelletier E."/>
            <person name="Niang G."/>
            <person name="Scheremetjew M."/>
            <person name="Finn R."/>
            <person name="Kale V."/>
            <person name="Holt S."/>
            <person name="Cochrane G."/>
            <person name="Meng A."/>
            <person name="Brown T."/>
            <person name="Cohen L."/>
        </authorList>
    </citation>
    <scope>NUCLEOTIDE SEQUENCE</scope>
    <source>
        <strain evidence="11">MM31A-1</strain>
    </source>
</reference>
<dbReference type="GO" id="GO:0006488">
    <property type="term" value="P:dolichol-linked oligosaccharide biosynthetic process"/>
    <property type="evidence" value="ECO:0007669"/>
    <property type="project" value="InterPro"/>
</dbReference>